<evidence type="ECO:0000256" key="12">
    <source>
        <dbReference type="SAM" id="Phobius"/>
    </source>
</evidence>
<evidence type="ECO:0000313" key="15">
    <source>
        <dbReference type="EMBL" id="CAB3265268.1"/>
    </source>
</evidence>
<feature type="transmembrane region" description="Helical" evidence="12">
    <location>
        <begin position="373"/>
        <end position="398"/>
    </location>
</feature>
<dbReference type="AlphaFoldDB" id="A0A6F9DQK2"/>
<feature type="transmembrane region" description="Helical" evidence="12">
    <location>
        <begin position="419"/>
        <end position="440"/>
    </location>
</feature>
<dbReference type="InterPro" id="IPR017981">
    <property type="entry name" value="GPCR_2-like_7TM"/>
</dbReference>
<dbReference type="InterPro" id="IPR000832">
    <property type="entry name" value="GPCR_2_secretin-like"/>
</dbReference>
<dbReference type="SMART" id="SM00008">
    <property type="entry name" value="HormR"/>
    <property type="match status" value="1"/>
</dbReference>
<evidence type="ECO:0000256" key="9">
    <source>
        <dbReference type="ARBA" id="ARBA00023180"/>
    </source>
</evidence>
<feature type="transmembrane region" description="Helical" evidence="12">
    <location>
        <begin position="452"/>
        <end position="475"/>
    </location>
</feature>
<evidence type="ECO:0000256" key="5">
    <source>
        <dbReference type="ARBA" id="ARBA00022989"/>
    </source>
</evidence>
<accession>A0A6F9DQK2</accession>
<dbReference type="SUPFAM" id="SSF111418">
    <property type="entry name" value="Hormone receptor domain"/>
    <property type="match status" value="1"/>
</dbReference>
<dbReference type="GO" id="GO:0007188">
    <property type="term" value="P:adenylate cyclase-modulating G protein-coupled receptor signaling pathway"/>
    <property type="evidence" value="ECO:0007669"/>
    <property type="project" value="TreeGrafter"/>
</dbReference>
<evidence type="ECO:0000256" key="3">
    <source>
        <dbReference type="ARBA" id="ARBA00022475"/>
    </source>
</evidence>
<evidence type="ECO:0000256" key="6">
    <source>
        <dbReference type="ARBA" id="ARBA00023040"/>
    </source>
</evidence>
<dbReference type="PRINTS" id="PR00249">
    <property type="entry name" value="GPCRSECRETIN"/>
</dbReference>
<evidence type="ECO:0000256" key="8">
    <source>
        <dbReference type="ARBA" id="ARBA00023170"/>
    </source>
</evidence>
<feature type="transmembrane region" description="Helical" evidence="12">
    <location>
        <begin position="308"/>
        <end position="327"/>
    </location>
</feature>
<evidence type="ECO:0000256" key="10">
    <source>
        <dbReference type="ARBA" id="ARBA00023224"/>
    </source>
</evidence>
<feature type="transmembrane region" description="Helical" evidence="12">
    <location>
        <begin position="233"/>
        <end position="251"/>
    </location>
</feature>
<dbReference type="PROSITE" id="PS00650">
    <property type="entry name" value="G_PROTEIN_RECEP_F2_2"/>
    <property type="match status" value="1"/>
</dbReference>
<gene>
    <name evidence="15" type="primary">Pth2r</name>
</gene>
<dbReference type="Pfam" id="PF02793">
    <property type="entry name" value="HRM"/>
    <property type="match status" value="1"/>
</dbReference>
<comment type="subcellular location">
    <subcellularLocation>
        <location evidence="1">Cell membrane</location>
        <topology evidence="1">Multi-pass membrane protein</topology>
    </subcellularLocation>
</comment>
<feature type="region of interest" description="Disordered" evidence="11">
    <location>
        <begin position="740"/>
        <end position="759"/>
    </location>
</feature>
<dbReference type="PROSITE" id="PS50261">
    <property type="entry name" value="G_PROTEIN_RECEP_F2_4"/>
    <property type="match status" value="1"/>
</dbReference>
<evidence type="ECO:0000259" key="14">
    <source>
        <dbReference type="PROSITE" id="PS50261"/>
    </source>
</evidence>
<feature type="transmembrane region" description="Helical" evidence="12">
    <location>
        <begin position="332"/>
        <end position="353"/>
    </location>
</feature>
<dbReference type="InterPro" id="IPR001879">
    <property type="entry name" value="GPCR_2_extracellular_dom"/>
</dbReference>
<dbReference type="InterPro" id="IPR017983">
    <property type="entry name" value="GPCR_2_secretin-like_CS"/>
</dbReference>
<keyword evidence="4 12" id="KW-0812">Transmembrane</keyword>
<dbReference type="SUPFAM" id="SSF81321">
    <property type="entry name" value="Family A G protein-coupled receptor-like"/>
    <property type="match status" value="1"/>
</dbReference>
<keyword evidence="9" id="KW-0325">Glycoprotein</keyword>
<dbReference type="Pfam" id="PF00002">
    <property type="entry name" value="7tm_2"/>
    <property type="match status" value="1"/>
</dbReference>
<feature type="compositionally biased region" description="Polar residues" evidence="11">
    <location>
        <begin position="1"/>
        <end position="10"/>
    </location>
</feature>
<dbReference type="GO" id="GO:0005886">
    <property type="term" value="C:plasma membrane"/>
    <property type="evidence" value="ECO:0007669"/>
    <property type="project" value="UniProtKB-SubCell"/>
</dbReference>
<dbReference type="CDD" id="cd15265">
    <property type="entry name" value="7tmB1_PTHR"/>
    <property type="match status" value="1"/>
</dbReference>
<evidence type="ECO:0000256" key="11">
    <source>
        <dbReference type="SAM" id="MobiDB-lite"/>
    </source>
</evidence>
<dbReference type="PROSITE" id="PS50227">
    <property type="entry name" value="G_PROTEIN_RECEP_F2_3"/>
    <property type="match status" value="1"/>
</dbReference>
<feature type="transmembrane region" description="Helical" evidence="12">
    <location>
        <begin position="200"/>
        <end position="221"/>
    </location>
</feature>
<keyword evidence="10" id="KW-0807">Transducer</keyword>
<feature type="domain" description="G-protein coupled receptors family 2 profile 2" evidence="14">
    <location>
        <begin position="199"/>
        <end position="476"/>
    </location>
</feature>
<proteinExistence type="evidence at transcript level"/>
<evidence type="ECO:0000256" key="7">
    <source>
        <dbReference type="ARBA" id="ARBA00023136"/>
    </source>
</evidence>
<feature type="region of interest" description="Disordered" evidence="11">
    <location>
        <begin position="679"/>
        <end position="734"/>
    </location>
</feature>
<evidence type="ECO:0000256" key="2">
    <source>
        <dbReference type="ARBA" id="ARBA00005314"/>
    </source>
</evidence>
<dbReference type="InterPro" id="IPR050332">
    <property type="entry name" value="GPCR_2"/>
</dbReference>
<evidence type="ECO:0000256" key="1">
    <source>
        <dbReference type="ARBA" id="ARBA00004651"/>
    </source>
</evidence>
<keyword evidence="6" id="KW-0297">G-protein coupled receptor</keyword>
<dbReference type="EMBL" id="LR789406">
    <property type="protein sequence ID" value="CAB3265268.1"/>
    <property type="molecule type" value="mRNA"/>
</dbReference>
<keyword evidence="5 12" id="KW-1133">Transmembrane helix</keyword>
<dbReference type="PANTHER" id="PTHR45620:SF1">
    <property type="entry name" value="G-PROTEIN COUPLED RECEPTORS FAMILY 2 PROFILE 2 DOMAIN-CONTAINING PROTEIN"/>
    <property type="match status" value="1"/>
</dbReference>
<keyword evidence="3" id="KW-1003">Cell membrane</keyword>
<organism evidence="15">
    <name type="scientific">Phallusia mammillata</name>
    <dbReference type="NCBI Taxonomy" id="59560"/>
    <lineage>
        <taxon>Eukaryota</taxon>
        <taxon>Metazoa</taxon>
        <taxon>Chordata</taxon>
        <taxon>Tunicata</taxon>
        <taxon>Ascidiacea</taxon>
        <taxon>Phlebobranchia</taxon>
        <taxon>Ascidiidae</taxon>
        <taxon>Phallusia</taxon>
    </lineage>
</organism>
<dbReference type="InterPro" id="IPR036445">
    <property type="entry name" value="GPCR_2_extracell_dom_sf"/>
</dbReference>
<sequence>MELENSSPTSDVPVDDQLSGNKSRNKSFKVRLAEMRRKSVNNADCFITLAVLFTLCPAVFVVLVVVPIKVMADDGITTAQEFVKLLANARTACQRNLENGDIPKDSDGNPLKVYCPGEWDTLSCWPSSPPGTSVTIACPEYVEDFDHSGKARRHCWPDGRWAKASDQNQTWIDYSECHTLSSEQEMQKLILRKPEEKNMIRLYTVGYSFSFASLVIAMIILGYFKRLHCTRNYIHMHLFASFILRALFIFVKDQVLFHGAGILDVASSGPDIEGLDKYITRAVDQGATSLLTCKIVITFFHYFIATNYYWILVEALYLHSLIFVAFFSDKKYLWRFIITGWGVPVLFVLPWAIVRAVLDGDSCWDVSVQEYKWIFNGPIVVASVINFLLFLNIIRVLWYKMKERGMAGRTDNRRQYKKLAKSTLVLIPMFGVHVIVFIALPDSVRSGAMYYVSMYFDLFFNSFQGFFVAIIYCFCNGEVQAEFKKAWERFNLSVEIQKGRRERSRSSVTMLTSFNSTASQQARLSIGGASNGKGHRGNGCLLTRPMTSNCEMREVTMGTPRCMEMETSFAEDQNCNNNNRCDNNTEGTSLMATRRNGPPPFIRTQSGGFASRGNDLILPIAEEDDKAEEEFERAVERQVECPAGSFNVEMSQDAEQEELDELNDVIGQEEGAISWRNRMSRSKRAESEDSGISSNFFSSIRRGSGGKTDASLTNSVYGCDSAASGSDGESLTDGKVALLNPTDIATSEGKPLVKGGDAV</sequence>
<dbReference type="GO" id="GO:0007166">
    <property type="term" value="P:cell surface receptor signaling pathway"/>
    <property type="evidence" value="ECO:0007669"/>
    <property type="project" value="InterPro"/>
</dbReference>
<evidence type="ECO:0000256" key="4">
    <source>
        <dbReference type="ARBA" id="ARBA00022692"/>
    </source>
</evidence>
<keyword evidence="7 12" id="KW-0472">Membrane</keyword>
<name>A0A6F9DQK2_9ASCI</name>
<keyword evidence="8 15" id="KW-0675">Receptor</keyword>
<feature type="domain" description="G-protein coupled receptors family 2 profile 1" evidence="13">
    <location>
        <begin position="92"/>
        <end position="181"/>
    </location>
</feature>
<dbReference type="GO" id="GO:0017046">
    <property type="term" value="F:peptide hormone binding"/>
    <property type="evidence" value="ECO:0007669"/>
    <property type="project" value="TreeGrafter"/>
</dbReference>
<dbReference type="PROSITE" id="PS00649">
    <property type="entry name" value="G_PROTEIN_RECEP_F2_1"/>
    <property type="match status" value="1"/>
</dbReference>
<dbReference type="Gene3D" id="4.10.1240.10">
    <property type="entry name" value="GPCR, family 2, extracellular hormone receptor domain"/>
    <property type="match status" value="1"/>
</dbReference>
<evidence type="ECO:0000259" key="13">
    <source>
        <dbReference type="PROSITE" id="PS50227"/>
    </source>
</evidence>
<feature type="region of interest" description="Disordered" evidence="11">
    <location>
        <begin position="1"/>
        <end position="22"/>
    </location>
</feature>
<protein>
    <submittedName>
        <fullName evidence="15">Parathyroid hormone 2 receptor-like</fullName>
    </submittedName>
</protein>
<reference evidence="15" key="1">
    <citation type="submission" date="2020-04" db="EMBL/GenBank/DDBJ databases">
        <authorList>
            <person name="Neveu A P."/>
        </authorList>
    </citation>
    <scope>NUCLEOTIDE SEQUENCE</scope>
    <source>
        <tissue evidence="15">Whole embryo</tissue>
    </source>
</reference>
<dbReference type="PANTHER" id="PTHR45620">
    <property type="entry name" value="PDF RECEPTOR-LIKE PROTEIN-RELATED"/>
    <property type="match status" value="1"/>
</dbReference>
<comment type="similarity">
    <text evidence="2">Belongs to the G-protein coupled receptor 2 family.</text>
</comment>
<dbReference type="Gene3D" id="1.20.1070.10">
    <property type="entry name" value="Rhodopsin 7-helix transmembrane proteins"/>
    <property type="match status" value="1"/>
</dbReference>
<feature type="transmembrane region" description="Helical" evidence="12">
    <location>
        <begin position="45"/>
        <end position="68"/>
    </location>
</feature>
<dbReference type="GO" id="GO:0008528">
    <property type="term" value="F:G protein-coupled peptide receptor activity"/>
    <property type="evidence" value="ECO:0007669"/>
    <property type="project" value="TreeGrafter"/>
</dbReference>